<reference evidence="2 3" key="1">
    <citation type="journal article" date="2021" name="Front. Microbiol.">
        <title>Prevalence and Genetic Analysis of Chromosomal mcr-3/7 in Aeromonas From U.S. Animal-Derived Samples.</title>
        <authorList>
            <person name="Wang Y."/>
            <person name="Hou N."/>
            <person name="Rasooly R."/>
            <person name="Gu Y."/>
            <person name="He X."/>
        </authorList>
    </citation>
    <scope>NUCLEOTIDE SEQUENCE [LARGE SCALE GENOMIC DNA]</scope>
    <source>
        <strain evidence="2 3">4608</strain>
    </source>
</reference>
<name>A0ABD7EPR8_AERJA</name>
<sequence>MKGVLNACVPAGEGHLQGLYKPFKKYALRKMRLSTLRIVAAGASRIAQYSVPFAAISGNGGARDKTGRSNDEKATAYGGGLSIKGGKQPDRVSAQA</sequence>
<dbReference type="RefSeq" id="WP_215801349.1">
    <property type="nucleotide sequence ID" value="NZ_CP053881.1"/>
</dbReference>
<organism evidence="2 3">
    <name type="scientific">Aeromonas jandaei</name>
    <dbReference type="NCBI Taxonomy" id="650"/>
    <lineage>
        <taxon>Bacteria</taxon>
        <taxon>Pseudomonadati</taxon>
        <taxon>Pseudomonadota</taxon>
        <taxon>Gammaproteobacteria</taxon>
        <taxon>Aeromonadales</taxon>
        <taxon>Aeromonadaceae</taxon>
        <taxon>Aeromonas</taxon>
    </lineage>
</organism>
<gene>
    <name evidence="2" type="ORF">HQ399_12630</name>
</gene>
<evidence type="ECO:0000313" key="3">
    <source>
        <dbReference type="Proteomes" id="UP000679312"/>
    </source>
</evidence>
<dbReference type="Proteomes" id="UP000679312">
    <property type="component" value="Chromosome"/>
</dbReference>
<accession>A0ABD7EPR8</accession>
<dbReference type="AlphaFoldDB" id="A0ABD7EPR8"/>
<dbReference type="EMBL" id="CP053881">
    <property type="protein sequence ID" value="QWL63037.1"/>
    <property type="molecule type" value="Genomic_DNA"/>
</dbReference>
<feature type="compositionally biased region" description="Basic and acidic residues" evidence="1">
    <location>
        <begin position="62"/>
        <end position="74"/>
    </location>
</feature>
<proteinExistence type="predicted"/>
<protein>
    <submittedName>
        <fullName evidence="2">Uncharacterized protein</fullName>
    </submittedName>
</protein>
<feature type="region of interest" description="Disordered" evidence="1">
    <location>
        <begin position="58"/>
        <end position="96"/>
    </location>
</feature>
<evidence type="ECO:0000256" key="1">
    <source>
        <dbReference type="SAM" id="MobiDB-lite"/>
    </source>
</evidence>
<evidence type="ECO:0000313" key="2">
    <source>
        <dbReference type="EMBL" id="QWL63037.1"/>
    </source>
</evidence>